<dbReference type="Proteomes" id="UP000619457">
    <property type="component" value="Unassembled WGS sequence"/>
</dbReference>
<organism evidence="2 3">
    <name type="scientific">Echinicola pacifica</name>
    <dbReference type="NCBI Taxonomy" id="346377"/>
    <lineage>
        <taxon>Bacteria</taxon>
        <taxon>Pseudomonadati</taxon>
        <taxon>Bacteroidota</taxon>
        <taxon>Cytophagia</taxon>
        <taxon>Cytophagales</taxon>
        <taxon>Cyclobacteriaceae</taxon>
        <taxon>Echinicola</taxon>
    </lineage>
</organism>
<evidence type="ECO:0000313" key="3">
    <source>
        <dbReference type="Proteomes" id="UP000619457"/>
    </source>
</evidence>
<dbReference type="AlphaFoldDB" id="A0A918PUR1"/>
<comment type="caution">
    <text evidence="2">The sequence shown here is derived from an EMBL/GenBank/DDBJ whole genome shotgun (WGS) entry which is preliminary data.</text>
</comment>
<gene>
    <name evidence="2" type="ORF">GCM10007049_15640</name>
</gene>
<dbReference type="EMBL" id="BMWX01000002">
    <property type="protein sequence ID" value="GGZ23533.1"/>
    <property type="molecule type" value="Genomic_DNA"/>
</dbReference>
<evidence type="ECO:0000256" key="1">
    <source>
        <dbReference type="SAM" id="MobiDB-lite"/>
    </source>
</evidence>
<feature type="region of interest" description="Disordered" evidence="1">
    <location>
        <begin position="56"/>
        <end position="78"/>
    </location>
</feature>
<feature type="compositionally biased region" description="Polar residues" evidence="1">
    <location>
        <begin position="58"/>
        <end position="78"/>
    </location>
</feature>
<accession>A0A918PUR1</accession>
<reference evidence="2" key="1">
    <citation type="journal article" date="2014" name="Int. J. Syst. Evol. Microbiol.">
        <title>Complete genome sequence of Corynebacterium casei LMG S-19264T (=DSM 44701T), isolated from a smear-ripened cheese.</title>
        <authorList>
            <consortium name="US DOE Joint Genome Institute (JGI-PGF)"/>
            <person name="Walter F."/>
            <person name="Albersmeier A."/>
            <person name="Kalinowski J."/>
            <person name="Ruckert C."/>
        </authorList>
    </citation>
    <scope>NUCLEOTIDE SEQUENCE</scope>
    <source>
        <strain evidence="2">KCTC 12368</strain>
    </source>
</reference>
<keyword evidence="3" id="KW-1185">Reference proteome</keyword>
<reference evidence="2" key="2">
    <citation type="submission" date="2020-09" db="EMBL/GenBank/DDBJ databases">
        <authorList>
            <person name="Sun Q."/>
            <person name="Kim S."/>
        </authorList>
    </citation>
    <scope>NUCLEOTIDE SEQUENCE</scope>
    <source>
        <strain evidence="2">KCTC 12368</strain>
    </source>
</reference>
<evidence type="ECO:0000313" key="2">
    <source>
        <dbReference type="EMBL" id="GGZ23533.1"/>
    </source>
</evidence>
<protein>
    <submittedName>
        <fullName evidence="2">Uncharacterized protein</fullName>
    </submittedName>
</protein>
<proteinExistence type="predicted"/>
<sequence length="78" mass="8738">MHVEGRIVAENSELWNDYYVKEHLGNVRLVLRSPVSQVYLATRENGRAAAEEEAFSMVSESRQTEPANNMTEGGNQVA</sequence>
<name>A0A918PUR1_9BACT</name>